<reference evidence="1 2" key="1">
    <citation type="submission" date="2020-04" db="EMBL/GenBank/DDBJ databases">
        <title>Flammeovirga sp. SR4, a novel species isolated from seawater.</title>
        <authorList>
            <person name="Wang X."/>
        </authorList>
    </citation>
    <scope>NUCLEOTIDE SEQUENCE [LARGE SCALE GENOMIC DNA]</scope>
    <source>
        <strain evidence="1 2">ATCC 23126</strain>
    </source>
</reference>
<organism evidence="1 2">
    <name type="scientific">Flammeovirga aprica JL-4</name>
    <dbReference type="NCBI Taxonomy" id="694437"/>
    <lineage>
        <taxon>Bacteria</taxon>
        <taxon>Pseudomonadati</taxon>
        <taxon>Bacteroidota</taxon>
        <taxon>Cytophagia</taxon>
        <taxon>Cytophagales</taxon>
        <taxon>Flammeovirgaceae</taxon>
        <taxon>Flammeovirga</taxon>
    </lineage>
</organism>
<evidence type="ECO:0000313" key="1">
    <source>
        <dbReference type="EMBL" id="NME72947.1"/>
    </source>
</evidence>
<dbReference type="RefSeq" id="WP_169661100.1">
    <property type="nucleotide sequence ID" value="NZ_JABANE010000255.1"/>
</dbReference>
<gene>
    <name evidence="1" type="ORF">HHU12_33625</name>
</gene>
<proteinExistence type="predicted"/>
<dbReference type="EMBL" id="JABANE010000255">
    <property type="protein sequence ID" value="NME72947.1"/>
    <property type="molecule type" value="Genomic_DNA"/>
</dbReference>
<keyword evidence="2" id="KW-1185">Reference proteome</keyword>
<sequence length="229" mass="26419">MRYYILEDSTGDEIGNTYPQTDGMSNNYKFKKIDSVSNLPILKAPKVIPDLNSVMLGKGSNLTDIVSSALFNSYSFLVNSKLKALMTKFNLPKHAFFEATLLKYDSDVKENYFLFHLQESHSTSIDFTKSSFSTLRIPPWELPNWDYEKTPIEINSHDDLVKKTKELKSVKNIVPDRLKLVDNFDHNLDLFTLRYLYGKILISERLKEALEINKISGFQITKPSYEIDL</sequence>
<dbReference type="Proteomes" id="UP000576082">
    <property type="component" value="Unassembled WGS sequence"/>
</dbReference>
<name>A0A7X9S232_9BACT</name>
<evidence type="ECO:0000313" key="2">
    <source>
        <dbReference type="Proteomes" id="UP000576082"/>
    </source>
</evidence>
<accession>A0A7X9S232</accession>
<protein>
    <submittedName>
        <fullName evidence="1">Uncharacterized protein</fullName>
    </submittedName>
</protein>
<comment type="caution">
    <text evidence="1">The sequence shown here is derived from an EMBL/GenBank/DDBJ whole genome shotgun (WGS) entry which is preliminary data.</text>
</comment>
<dbReference type="AlphaFoldDB" id="A0A7X9S232"/>